<dbReference type="CDD" id="cd05300">
    <property type="entry name" value="2-Hacid_dh_1"/>
    <property type="match status" value="1"/>
</dbReference>
<dbReference type="EMBL" id="CDGJ01000058">
    <property type="protein sequence ID" value="CEJ07494.1"/>
    <property type="molecule type" value="Genomic_DNA"/>
</dbReference>
<dbReference type="GO" id="GO:0016616">
    <property type="term" value="F:oxidoreductase activity, acting on the CH-OH group of donors, NAD or NADP as acceptor"/>
    <property type="evidence" value="ECO:0007669"/>
    <property type="project" value="InterPro"/>
</dbReference>
<organism evidence="4">
    <name type="scientific">Acididesulfobacillus acetoxydans</name>
    <dbReference type="NCBI Taxonomy" id="1561005"/>
    <lineage>
        <taxon>Bacteria</taxon>
        <taxon>Bacillati</taxon>
        <taxon>Bacillota</taxon>
        <taxon>Clostridia</taxon>
        <taxon>Eubacteriales</taxon>
        <taxon>Peptococcaceae</taxon>
        <taxon>Acididesulfobacillus</taxon>
    </lineage>
</organism>
<dbReference type="EC" id="1.1.1.-" evidence="4"/>
<dbReference type="InterPro" id="IPR029753">
    <property type="entry name" value="D-isomer_DH_CS"/>
</dbReference>
<dbReference type="Proteomes" id="UP000836597">
    <property type="component" value="Chromosome"/>
</dbReference>
<dbReference type="InterPro" id="IPR036291">
    <property type="entry name" value="NAD(P)-bd_dom_sf"/>
</dbReference>
<dbReference type="RefSeq" id="WP_240985680.1">
    <property type="nucleotide sequence ID" value="NZ_CDGJ01000058.1"/>
</dbReference>
<dbReference type="PROSITE" id="PS00671">
    <property type="entry name" value="D_2_HYDROXYACID_DH_3"/>
    <property type="match status" value="1"/>
</dbReference>
<dbReference type="SUPFAM" id="SSF52283">
    <property type="entry name" value="Formate/glycerate dehydrogenase catalytic domain-like"/>
    <property type="match status" value="1"/>
</dbReference>
<reference evidence="5" key="1">
    <citation type="submission" date="2014-11" db="EMBL/GenBank/DDBJ databases">
        <authorList>
            <person name="Hornung B.V."/>
        </authorList>
    </citation>
    <scope>NUCLEOTIDE SEQUENCE</scope>
    <source>
        <strain evidence="5">INE</strain>
    </source>
</reference>
<dbReference type="PANTHER" id="PTHR43333:SF1">
    <property type="entry name" value="D-ISOMER SPECIFIC 2-HYDROXYACID DEHYDROGENASE NAD-BINDING DOMAIN-CONTAINING PROTEIN"/>
    <property type="match status" value="1"/>
</dbReference>
<evidence type="ECO:0000313" key="4">
    <source>
        <dbReference type="EMBL" id="CAA7602288.1"/>
    </source>
</evidence>
<keyword evidence="6" id="KW-1185">Reference proteome</keyword>
<protein>
    <submittedName>
        <fullName evidence="4">D-isomer specific 2-hydroxyacid dehydrogenase, NAD-binding domain conserved site</fullName>
        <ecNumber evidence="4">1.1.1.-</ecNumber>
    </submittedName>
    <submittedName>
        <fullName evidence="5">Glyoxylate reductase (NADP(+))</fullName>
    </submittedName>
</protein>
<dbReference type="Proteomes" id="UP001071230">
    <property type="component" value="Unassembled WGS sequence"/>
</dbReference>
<dbReference type="KEGG" id="aacx:DEACI_2962"/>
<dbReference type="PANTHER" id="PTHR43333">
    <property type="entry name" value="2-HACID_DH_C DOMAIN-CONTAINING PROTEIN"/>
    <property type="match status" value="1"/>
</dbReference>
<keyword evidence="1 4" id="KW-0560">Oxidoreductase</keyword>
<name>A0A8S0W476_9FIRM</name>
<evidence type="ECO:0000313" key="5">
    <source>
        <dbReference type="EMBL" id="CEJ07494.1"/>
    </source>
</evidence>
<keyword evidence="2" id="KW-0520">NAD</keyword>
<dbReference type="SUPFAM" id="SSF51735">
    <property type="entry name" value="NAD(P)-binding Rossmann-fold domains"/>
    <property type="match status" value="1"/>
</dbReference>
<proteinExistence type="predicted"/>
<evidence type="ECO:0000256" key="2">
    <source>
        <dbReference type="ARBA" id="ARBA00023027"/>
    </source>
</evidence>
<dbReference type="GO" id="GO:0051287">
    <property type="term" value="F:NAD binding"/>
    <property type="evidence" value="ECO:0007669"/>
    <property type="project" value="InterPro"/>
</dbReference>
<feature type="domain" description="D-isomer specific 2-hydroxyacid dehydrogenase NAD-binding" evidence="3">
    <location>
        <begin position="102"/>
        <end position="275"/>
    </location>
</feature>
<evidence type="ECO:0000256" key="1">
    <source>
        <dbReference type="ARBA" id="ARBA00023002"/>
    </source>
</evidence>
<gene>
    <name evidence="5" type="ORF">DEACI_1960</name>
    <name evidence="4" type="ORF">DEACI_2962</name>
</gene>
<dbReference type="AlphaFoldDB" id="A0A8S0W476"/>
<dbReference type="Pfam" id="PF02826">
    <property type="entry name" value="2-Hacid_dh_C"/>
    <property type="match status" value="1"/>
</dbReference>
<sequence>MRILSTLPIKEERRAEVRNIVKDAEYIYVQELNAVDEKAEILVTFGPEVTAENLTRLPRLRWIQAMSAGVDNYPLPALAERGITLTNARGAHQIQMTEHIMWSMLTLFRRAQVYMRQQEKKVWDSALKLEELYAKTVCIVGAGRIGAAVAEKCRVFGMTVLGISHSGVSHPAYDRVGNLAALGDFLAMSDVVVVLLPLTPATAGFFNAQRFKAMKKGAYFINVARGPVVDEPALLAALREGRVGAAALDVFRQEPLPAESPFWTMANVVVTPHIGGRSPHYNQRTFAIFLKNLSVYPDFGRMINRIDLSKGY</sequence>
<dbReference type="InterPro" id="IPR006140">
    <property type="entry name" value="D-isomer_DH_NAD-bd"/>
</dbReference>
<accession>A0A8S0W476</accession>
<evidence type="ECO:0000313" key="6">
    <source>
        <dbReference type="Proteomes" id="UP001071230"/>
    </source>
</evidence>
<dbReference type="Gene3D" id="3.40.50.720">
    <property type="entry name" value="NAD(P)-binding Rossmann-like Domain"/>
    <property type="match status" value="2"/>
</dbReference>
<reference evidence="4" key="2">
    <citation type="submission" date="2020-01" db="EMBL/GenBank/DDBJ databases">
        <authorList>
            <person name="Hornung B."/>
        </authorList>
    </citation>
    <scope>NUCLEOTIDE SEQUENCE</scope>
    <source>
        <strain evidence="4">PacBioINE</strain>
    </source>
</reference>
<evidence type="ECO:0000259" key="3">
    <source>
        <dbReference type="Pfam" id="PF02826"/>
    </source>
</evidence>
<dbReference type="EMBL" id="LR746496">
    <property type="protein sequence ID" value="CAA7602288.1"/>
    <property type="molecule type" value="Genomic_DNA"/>
</dbReference>